<dbReference type="GO" id="GO:0005737">
    <property type="term" value="C:cytoplasm"/>
    <property type="evidence" value="ECO:0007669"/>
    <property type="project" value="UniProtKB-SubCell"/>
</dbReference>
<dbReference type="FunFam" id="3.30.160.20:FF:000010">
    <property type="entry name" value="Peptide chain release factor 2"/>
    <property type="match status" value="1"/>
</dbReference>
<dbReference type="Gene3D" id="1.20.58.410">
    <property type="entry name" value="Release factor"/>
    <property type="match status" value="1"/>
</dbReference>
<comment type="similarity">
    <text evidence="1 4">Belongs to the prokaryotic/mitochondrial release factor family.</text>
</comment>
<evidence type="ECO:0000259" key="6">
    <source>
        <dbReference type="PROSITE" id="PS00745"/>
    </source>
</evidence>
<dbReference type="Gene3D" id="3.30.160.20">
    <property type="match status" value="1"/>
</dbReference>
<dbReference type="SUPFAM" id="SSF75620">
    <property type="entry name" value="Release factor"/>
    <property type="match status" value="1"/>
</dbReference>
<dbReference type="InterPro" id="IPR004374">
    <property type="entry name" value="PrfB"/>
</dbReference>
<name>A0A2A4T5K9_9DELT</name>
<dbReference type="PANTHER" id="PTHR43116">
    <property type="entry name" value="PEPTIDE CHAIN RELEASE FACTOR 2"/>
    <property type="match status" value="1"/>
</dbReference>
<dbReference type="NCBIfam" id="TIGR00020">
    <property type="entry name" value="prfB"/>
    <property type="match status" value="1"/>
</dbReference>
<dbReference type="Proteomes" id="UP000218113">
    <property type="component" value="Unassembled WGS sequence"/>
</dbReference>
<comment type="function">
    <text evidence="4">Peptide chain release factor 2 directs the termination of translation in response to the peptide chain termination codons UGA and UAA.</text>
</comment>
<protein>
    <recommendedName>
        <fullName evidence="4 5">Peptide chain release factor 2</fullName>
        <shortName evidence="4">RF-2</shortName>
    </recommendedName>
</protein>
<dbReference type="SMART" id="SM00937">
    <property type="entry name" value="PCRF"/>
    <property type="match status" value="1"/>
</dbReference>
<comment type="subcellular location">
    <subcellularLocation>
        <location evidence="4">Cytoplasm</location>
    </subcellularLocation>
</comment>
<evidence type="ECO:0000256" key="5">
    <source>
        <dbReference type="NCBIfam" id="TIGR00020"/>
    </source>
</evidence>
<feature type="modified residue" description="N5-methylglutamine" evidence="4">
    <location>
        <position position="230"/>
    </location>
</feature>
<evidence type="ECO:0000256" key="2">
    <source>
        <dbReference type="ARBA" id="ARBA00022481"/>
    </source>
</evidence>
<dbReference type="AlphaFoldDB" id="A0A2A4T5K9"/>
<evidence type="ECO:0000256" key="1">
    <source>
        <dbReference type="ARBA" id="ARBA00010835"/>
    </source>
</evidence>
<dbReference type="PANTHER" id="PTHR43116:SF3">
    <property type="entry name" value="CLASS I PEPTIDE CHAIN RELEASE FACTOR"/>
    <property type="match status" value="1"/>
</dbReference>
<keyword evidence="3 4" id="KW-0648">Protein biosynthesis</keyword>
<organism evidence="7 8">
    <name type="scientific">SAR324 cluster bacterium</name>
    <dbReference type="NCBI Taxonomy" id="2024889"/>
    <lineage>
        <taxon>Bacteria</taxon>
        <taxon>Deltaproteobacteria</taxon>
        <taxon>SAR324 cluster</taxon>
    </lineage>
</organism>
<comment type="PTM">
    <text evidence="4">Methylated by PrmC. Methylation increases the termination efficiency of RF2.</text>
</comment>
<dbReference type="Pfam" id="PF00472">
    <property type="entry name" value="RF-1"/>
    <property type="match status" value="1"/>
</dbReference>
<evidence type="ECO:0000256" key="4">
    <source>
        <dbReference type="HAMAP-Rule" id="MF_00094"/>
    </source>
</evidence>
<dbReference type="InterPro" id="IPR005139">
    <property type="entry name" value="PCRF"/>
</dbReference>
<dbReference type="EMBL" id="NVSR01000028">
    <property type="protein sequence ID" value="PCI28684.1"/>
    <property type="molecule type" value="Genomic_DNA"/>
</dbReference>
<reference evidence="8" key="1">
    <citation type="submission" date="2017-08" db="EMBL/GenBank/DDBJ databases">
        <title>A dynamic microbial community with high functional redundancy inhabits the cold, oxic subseafloor aquifer.</title>
        <authorList>
            <person name="Tully B.J."/>
            <person name="Wheat C.G."/>
            <person name="Glazer B.T."/>
            <person name="Huber J.A."/>
        </authorList>
    </citation>
    <scope>NUCLEOTIDE SEQUENCE [LARGE SCALE GENOMIC DNA]</scope>
</reference>
<keyword evidence="4" id="KW-0963">Cytoplasm</keyword>
<dbReference type="Pfam" id="PF03462">
    <property type="entry name" value="PCRF"/>
    <property type="match status" value="1"/>
</dbReference>
<feature type="domain" description="Prokaryotic-type class I peptide chain release factors" evidence="6">
    <location>
        <begin position="223"/>
        <end position="239"/>
    </location>
</feature>
<keyword evidence="2 4" id="KW-0488">Methylation</keyword>
<dbReference type="HAMAP" id="MF_00094">
    <property type="entry name" value="Rel_fac_2"/>
    <property type="match status" value="1"/>
</dbReference>
<evidence type="ECO:0000313" key="8">
    <source>
        <dbReference type="Proteomes" id="UP000218113"/>
    </source>
</evidence>
<evidence type="ECO:0000256" key="3">
    <source>
        <dbReference type="ARBA" id="ARBA00022917"/>
    </source>
</evidence>
<dbReference type="Gene3D" id="3.30.70.1660">
    <property type="match status" value="1"/>
</dbReference>
<accession>A0A2A4T5K9</accession>
<dbReference type="PROSITE" id="PS00745">
    <property type="entry name" value="RF_PROK_I"/>
    <property type="match status" value="1"/>
</dbReference>
<dbReference type="GO" id="GO:0016149">
    <property type="term" value="F:translation release factor activity, codon specific"/>
    <property type="evidence" value="ECO:0007669"/>
    <property type="project" value="UniProtKB-UniRule"/>
</dbReference>
<comment type="caution">
    <text evidence="7">The sequence shown here is derived from an EMBL/GenBank/DDBJ whole genome shotgun (WGS) entry which is preliminary data.</text>
</comment>
<evidence type="ECO:0000313" key="7">
    <source>
        <dbReference type="EMBL" id="PCI28684.1"/>
    </source>
</evidence>
<gene>
    <name evidence="4" type="primary">prfB</name>
    <name evidence="7" type="ORF">COB67_05775</name>
</gene>
<dbReference type="InterPro" id="IPR000352">
    <property type="entry name" value="Pep_chain_release_fac_I"/>
</dbReference>
<dbReference type="InterPro" id="IPR045853">
    <property type="entry name" value="Pep_chain_release_fac_I_sf"/>
</dbReference>
<proteinExistence type="inferred from homology"/>
<sequence length="347" mass="39421">MFELEKKSNVLDELEFKTSQDKFWQESNEVQRTTLKKISDIKTFIERWERIKALRQDILTAIELLEMEADADLHTEVVQLLTDVTQRIKSFELNHLLGAPQDLCSAILTINSGAGGTESMDWAAMLYRMYQRWGEKNKAKVSVLDYQSGEEAGIKSVTMSIVGEYAYGKLKTEVGVHRLVRISPFDTNKRRHTSFASVFVYPDIEDEIDVVINDSDLRVDTFRSSGAGGQHVNTTDSAIRITHLPTGIVVQCQNERSQHKNKATAMKVLKAALFEAEEKKRQAERDEINSQKTDIGWGSQIRSYVLHPYQMVKDHRTEHETSQVNAVLDGDLDPFIEASLSHSASNR</sequence>